<dbReference type="AlphaFoldDB" id="A0A117M0F0"/>
<evidence type="ECO:0000313" key="2">
    <source>
        <dbReference type="Proteomes" id="UP000053904"/>
    </source>
</evidence>
<comment type="caution">
    <text evidence="1">The sequence shown here is derived from an EMBL/GenBank/DDBJ whole genome shotgun (WGS) entry which is preliminary data.</text>
</comment>
<dbReference type="Proteomes" id="UP000053904">
    <property type="component" value="Unassembled WGS sequence"/>
</dbReference>
<dbReference type="EMBL" id="LGGO01000044">
    <property type="protein sequence ID" value="KUK77319.1"/>
    <property type="molecule type" value="Genomic_DNA"/>
</dbReference>
<reference evidence="2" key="1">
    <citation type="journal article" date="2015" name="MBio">
        <title>Genome-Resolved Metagenomic Analysis Reveals Roles for Candidate Phyla and Other Microbial Community Members in Biogeochemical Transformations in Oil Reservoirs.</title>
        <authorList>
            <person name="Hu P."/>
            <person name="Tom L."/>
            <person name="Singh A."/>
            <person name="Thomas B.C."/>
            <person name="Baker B.J."/>
            <person name="Piceno Y.M."/>
            <person name="Andersen G.L."/>
            <person name="Banfield J.F."/>
        </authorList>
    </citation>
    <scope>NUCLEOTIDE SEQUENCE [LARGE SCALE GENOMIC DNA]</scope>
</reference>
<gene>
    <name evidence="1" type="ORF">XD93_0401</name>
</gene>
<sequence>MIRSSELSAGIESERNIESSYQEEMASSFEDAVNKSIESYFFEKDRENSFALVDIDGCLIEDNRIKIPFLSHRYEPVISDENKEAFLNLVTAFNGSVAVITNRGTKDNIVWNTGRVFSKVKNFLKSEELNLEIYKSLLRQFPFIKRGDTENFVEYLGQKVNQSKRGVLDIYSIEDWSIASLNRGTFYRFVSKEIENRYGGVLRVKNFVVKR</sequence>
<proteinExistence type="predicted"/>
<accession>A0A117M0F0</accession>
<organism evidence="1 2">
    <name type="scientific">candidate division WS6 bacterium 34_10</name>
    <dbReference type="NCBI Taxonomy" id="1641389"/>
    <lineage>
        <taxon>Bacteria</taxon>
        <taxon>Candidatus Dojkabacteria</taxon>
    </lineage>
</organism>
<protein>
    <submittedName>
        <fullName evidence="1">Uncharacterized protein</fullName>
    </submittedName>
</protein>
<name>A0A117M0F0_9BACT</name>
<evidence type="ECO:0000313" key="1">
    <source>
        <dbReference type="EMBL" id="KUK77319.1"/>
    </source>
</evidence>